<dbReference type="SMART" id="SM00382">
    <property type="entry name" value="AAA"/>
    <property type="match status" value="1"/>
</dbReference>
<protein>
    <submittedName>
        <fullName evidence="7">Nitric oxide reductase transcriptional regulator NorR</fullName>
    </submittedName>
</protein>
<evidence type="ECO:0000256" key="1">
    <source>
        <dbReference type="ARBA" id="ARBA00022741"/>
    </source>
</evidence>
<evidence type="ECO:0000313" key="7">
    <source>
        <dbReference type="EMBL" id="GAA0538958.1"/>
    </source>
</evidence>
<dbReference type="SMART" id="SM00065">
    <property type="entry name" value="GAF"/>
    <property type="match status" value="1"/>
</dbReference>
<dbReference type="InterPro" id="IPR027417">
    <property type="entry name" value="P-loop_NTPase"/>
</dbReference>
<dbReference type="Gene3D" id="3.40.50.300">
    <property type="entry name" value="P-loop containing nucleotide triphosphate hydrolases"/>
    <property type="match status" value="1"/>
</dbReference>
<organism evidence="7 8">
    <name type="scientific">Rheinheimera aquimaris</name>
    <dbReference type="NCBI Taxonomy" id="412437"/>
    <lineage>
        <taxon>Bacteria</taxon>
        <taxon>Pseudomonadati</taxon>
        <taxon>Pseudomonadota</taxon>
        <taxon>Gammaproteobacteria</taxon>
        <taxon>Chromatiales</taxon>
        <taxon>Chromatiaceae</taxon>
        <taxon>Rheinheimera</taxon>
    </lineage>
</organism>
<accession>A0ABN1DB99</accession>
<reference evidence="7 8" key="1">
    <citation type="journal article" date="2019" name="Int. J. Syst. Evol. Microbiol.">
        <title>The Global Catalogue of Microorganisms (GCM) 10K type strain sequencing project: providing services to taxonomists for standard genome sequencing and annotation.</title>
        <authorList>
            <consortium name="The Broad Institute Genomics Platform"/>
            <consortium name="The Broad Institute Genome Sequencing Center for Infectious Disease"/>
            <person name="Wu L."/>
            <person name="Ma J."/>
        </authorList>
    </citation>
    <scope>NUCLEOTIDE SEQUENCE [LARGE SCALE GENOMIC DNA]</scope>
    <source>
        <strain evidence="7 8">JCM 14331</strain>
    </source>
</reference>
<dbReference type="CDD" id="cd00009">
    <property type="entry name" value="AAA"/>
    <property type="match status" value="1"/>
</dbReference>
<dbReference type="Pfam" id="PF01590">
    <property type="entry name" value="GAF"/>
    <property type="match status" value="1"/>
</dbReference>
<dbReference type="InterPro" id="IPR025944">
    <property type="entry name" value="Sigma_54_int_dom_CS"/>
</dbReference>
<dbReference type="InterPro" id="IPR058031">
    <property type="entry name" value="AAA_lid_NorR"/>
</dbReference>
<dbReference type="Gene3D" id="3.30.450.40">
    <property type="match status" value="1"/>
</dbReference>
<evidence type="ECO:0000256" key="3">
    <source>
        <dbReference type="ARBA" id="ARBA00023015"/>
    </source>
</evidence>
<dbReference type="InterPro" id="IPR025943">
    <property type="entry name" value="Sigma_54_int_dom_ATP-bd_2"/>
</dbReference>
<keyword evidence="4" id="KW-0238">DNA-binding</keyword>
<dbReference type="InterPro" id="IPR002078">
    <property type="entry name" value="Sigma_54_int"/>
</dbReference>
<dbReference type="SUPFAM" id="SSF52540">
    <property type="entry name" value="P-loop containing nucleoside triphosphate hydrolases"/>
    <property type="match status" value="1"/>
</dbReference>
<comment type="caution">
    <text evidence="7">The sequence shown here is derived from an EMBL/GenBank/DDBJ whole genome shotgun (WGS) entry which is preliminary data.</text>
</comment>
<dbReference type="EMBL" id="BAAAEO010000001">
    <property type="protein sequence ID" value="GAA0538958.1"/>
    <property type="molecule type" value="Genomic_DNA"/>
</dbReference>
<dbReference type="InterPro" id="IPR009057">
    <property type="entry name" value="Homeodomain-like_sf"/>
</dbReference>
<dbReference type="Pfam" id="PF00158">
    <property type="entry name" value="Sigma54_activat"/>
    <property type="match status" value="1"/>
</dbReference>
<dbReference type="PROSITE" id="PS00688">
    <property type="entry name" value="SIGMA54_INTERACT_3"/>
    <property type="match status" value="1"/>
</dbReference>
<keyword evidence="3" id="KW-0805">Transcription regulation</keyword>
<dbReference type="PANTHER" id="PTHR32071:SF35">
    <property type="entry name" value="ANAEROBIC NITRIC OXIDE REDUCTASE TRANSCRIPTION REGULATOR NORR"/>
    <property type="match status" value="1"/>
</dbReference>
<dbReference type="InterPro" id="IPR002197">
    <property type="entry name" value="HTH_Fis"/>
</dbReference>
<dbReference type="RefSeq" id="WP_226765762.1">
    <property type="nucleotide sequence ID" value="NZ_BAAAEO010000001.1"/>
</dbReference>
<dbReference type="PANTHER" id="PTHR32071">
    <property type="entry name" value="TRANSCRIPTIONAL REGULATORY PROTEIN"/>
    <property type="match status" value="1"/>
</dbReference>
<sequence length="521" mass="56855">MSEQNNRLLLEVALDLANSLNNEDRFDRLLTSVRKAIRCDAVVLMGLHQDVLTPLAAQGLSADTMGRRFALAEHPRLQQLCLSSGPHRFPSDCPLPDPYDGLLLARSGDLPVHSCMGLPLYSDNQLLGLLTIDSLEPDAFTQIADKTLELMAALSAATLKTAFAMTQLTMSARHAQQLVQELTQEALLRDGGELIGQSSAMQALRSDIQLVAGSDYTVLIQGETGVGKELVARTLHQLSGRNSAPLVYLNCASLPESLAEAELFGHAKGAFTGADRERPGKFLLSDGGTIFLDEIGELPLSMQSKLLRVLQSGEIQPVGKDEVQRVDVRIIAATNRDLQHEVQQGRFRADLYHRLTVYPLTVPPLRQRQDDALLLAGYFLEQTARKLGIRQLKLAADAAPVLLQYHWPGNVRELEHVISRAALKAAGQTGRSGIVSIGSALLELSATAPVVNQHTPQVITEQNVTDLKAATELFQRQLILQALQHSQGNWSLAARQLGQDRANLARLAKRLGISVSKTVQY</sequence>
<dbReference type="PROSITE" id="PS00675">
    <property type="entry name" value="SIGMA54_INTERACT_1"/>
    <property type="match status" value="1"/>
</dbReference>
<dbReference type="PRINTS" id="PR01590">
    <property type="entry name" value="HTHFIS"/>
</dbReference>
<dbReference type="PROSITE" id="PS00676">
    <property type="entry name" value="SIGMA54_INTERACT_2"/>
    <property type="match status" value="1"/>
</dbReference>
<dbReference type="InterPro" id="IPR003018">
    <property type="entry name" value="GAF"/>
</dbReference>
<dbReference type="Pfam" id="PF25601">
    <property type="entry name" value="AAA_lid_14"/>
    <property type="match status" value="1"/>
</dbReference>
<dbReference type="Gene3D" id="1.10.10.60">
    <property type="entry name" value="Homeodomain-like"/>
    <property type="match status" value="1"/>
</dbReference>
<evidence type="ECO:0000256" key="4">
    <source>
        <dbReference type="ARBA" id="ARBA00023125"/>
    </source>
</evidence>
<keyword evidence="8" id="KW-1185">Reference proteome</keyword>
<name>A0ABN1DB99_9GAMM</name>
<dbReference type="SUPFAM" id="SSF46689">
    <property type="entry name" value="Homeodomain-like"/>
    <property type="match status" value="1"/>
</dbReference>
<keyword evidence="1" id="KW-0547">Nucleotide-binding</keyword>
<dbReference type="PROSITE" id="PS50045">
    <property type="entry name" value="SIGMA54_INTERACT_4"/>
    <property type="match status" value="1"/>
</dbReference>
<evidence type="ECO:0000256" key="5">
    <source>
        <dbReference type="ARBA" id="ARBA00023163"/>
    </source>
</evidence>
<dbReference type="InterPro" id="IPR025662">
    <property type="entry name" value="Sigma_54_int_dom_ATP-bd_1"/>
</dbReference>
<keyword evidence="5" id="KW-0804">Transcription</keyword>
<gene>
    <name evidence="7" type="primary">norR_2</name>
    <name evidence="7" type="ORF">GCM10009098_03120</name>
</gene>
<feature type="domain" description="Sigma-54 factor interaction" evidence="6">
    <location>
        <begin position="194"/>
        <end position="423"/>
    </location>
</feature>
<dbReference type="InterPro" id="IPR003593">
    <property type="entry name" value="AAA+_ATPase"/>
</dbReference>
<dbReference type="NCBIfam" id="NF003451">
    <property type="entry name" value="PRK05022.1"/>
    <property type="match status" value="1"/>
</dbReference>
<dbReference type="InterPro" id="IPR029016">
    <property type="entry name" value="GAF-like_dom_sf"/>
</dbReference>
<dbReference type="SUPFAM" id="SSF55781">
    <property type="entry name" value="GAF domain-like"/>
    <property type="match status" value="1"/>
</dbReference>
<dbReference type="Proteomes" id="UP001501169">
    <property type="component" value="Unassembled WGS sequence"/>
</dbReference>
<dbReference type="Pfam" id="PF02954">
    <property type="entry name" value="HTH_8"/>
    <property type="match status" value="1"/>
</dbReference>
<evidence type="ECO:0000313" key="8">
    <source>
        <dbReference type="Proteomes" id="UP001501169"/>
    </source>
</evidence>
<keyword evidence="2" id="KW-0067">ATP-binding</keyword>
<evidence type="ECO:0000256" key="2">
    <source>
        <dbReference type="ARBA" id="ARBA00022840"/>
    </source>
</evidence>
<dbReference type="Gene3D" id="1.10.8.60">
    <property type="match status" value="1"/>
</dbReference>
<proteinExistence type="predicted"/>
<evidence type="ECO:0000259" key="6">
    <source>
        <dbReference type="PROSITE" id="PS50045"/>
    </source>
</evidence>